<keyword evidence="6 8" id="KW-1015">Disulfide bond</keyword>
<dbReference type="PROSITE" id="PS01186">
    <property type="entry name" value="EGF_2"/>
    <property type="match status" value="4"/>
</dbReference>
<dbReference type="PROSITE" id="PS00010">
    <property type="entry name" value="ASX_HYDROXYL"/>
    <property type="match status" value="10"/>
</dbReference>
<keyword evidence="7" id="KW-0325">Glycoprotein</keyword>
<feature type="domain" description="EGF-like" evidence="11">
    <location>
        <begin position="491"/>
        <end position="529"/>
    </location>
</feature>
<evidence type="ECO:0000256" key="2">
    <source>
        <dbReference type="ARBA" id="ARBA00022525"/>
    </source>
</evidence>
<dbReference type="InterPro" id="IPR009030">
    <property type="entry name" value="Growth_fac_rcpt_cys_sf"/>
</dbReference>
<evidence type="ECO:0000256" key="8">
    <source>
        <dbReference type="PROSITE-ProRule" id="PRU00076"/>
    </source>
</evidence>
<accession>A0AAV3XYE0</accession>
<feature type="domain" description="Sushi" evidence="12">
    <location>
        <begin position="1004"/>
        <end position="1072"/>
    </location>
</feature>
<protein>
    <submittedName>
        <fullName evidence="13">Fibrillin-2-like isoform x23</fullName>
    </submittedName>
</protein>
<dbReference type="FunFam" id="2.10.25.10:FF:000038">
    <property type="entry name" value="Fibrillin 2"/>
    <property type="match status" value="2"/>
</dbReference>
<dbReference type="InterPro" id="IPR000436">
    <property type="entry name" value="Sushi_SCR_CCP_dom"/>
</dbReference>
<dbReference type="SMART" id="SM01411">
    <property type="entry name" value="Ephrin_rec_like"/>
    <property type="match status" value="3"/>
</dbReference>
<evidence type="ECO:0000256" key="4">
    <source>
        <dbReference type="ARBA" id="ARBA00022729"/>
    </source>
</evidence>
<dbReference type="InterPro" id="IPR001881">
    <property type="entry name" value="EGF-like_Ca-bd_dom"/>
</dbReference>
<dbReference type="InterPro" id="IPR026823">
    <property type="entry name" value="cEGF"/>
</dbReference>
<feature type="domain" description="EGF-like" evidence="11">
    <location>
        <begin position="325"/>
        <end position="361"/>
    </location>
</feature>
<dbReference type="InterPro" id="IPR000152">
    <property type="entry name" value="EGF-type_Asp/Asn_hydroxyl_site"/>
</dbReference>
<keyword evidence="5" id="KW-0677">Repeat</keyword>
<evidence type="ECO:0000313" key="14">
    <source>
        <dbReference type="Proteomes" id="UP000735302"/>
    </source>
</evidence>
<dbReference type="GO" id="GO:0005509">
    <property type="term" value="F:calcium ion binding"/>
    <property type="evidence" value="ECO:0007669"/>
    <property type="project" value="InterPro"/>
</dbReference>
<dbReference type="SMART" id="SM00179">
    <property type="entry name" value="EGF_CA"/>
    <property type="match status" value="18"/>
</dbReference>
<dbReference type="Gene3D" id="2.10.50.10">
    <property type="entry name" value="Tumor Necrosis Factor Receptor, subunit A, domain 2"/>
    <property type="match status" value="2"/>
</dbReference>
<dbReference type="InterPro" id="IPR035976">
    <property type="entry name" value="Sushi/SCR/CCP_sf"/>
</dbReference>
<keyword evidence="3 8" id="KW-0245">EGF-like domain</keyword>
<comment type="subcellular location">
    <subcellularLocation>
        <location evidence="1">Secreted</location>
    </subcellularLocation>
</comment>
<dbReference type="FunFam" id="2.10.25.10:FF:000240">
    <property type="entry name" value="Vitamin K-dependent protein S"/>
    <property type="match status" value="3"/>
</dbReference>
<evidence type="ECO:0000256" key="10">
    <source>
        <dbReference type="SAM" id="MobiDB-lite"/>
    </source>
</evidence>
<feature type="compositionally biased region" description="Basic residues" evidence="10">
    <location>
        <begin position="1097"/>
        <end position="1126"/>
    </location>
</feature>
<keyword evidence="9" id="KW-0768">Sushi</keyword>
<comment type="caution">
    <text evidence="8">Lacks conserved residue(s) required for the propagation of feature annotation.</text>
</comment>
<dbReference type="SUPFAM" id="SSF57184">
    <property type="entry name" value="Growth factor receptor domain"/>
    <property type="match status" value="6"/>
</dbReference>
<evidence type="ECO:0000256" key="5">
    <source>
        <dbReference type="ARBA" id="ARBA00022737"/>
    </source>
</evidence>
<keyword evidence="2" id="KW-0964">Secreted</keyword>
<dbReference type="InterPro" id="IPR018097">
    <property type="entry name" value="EGF_Ca-bd_CS"/>
</dbReference>
<keyword evidence="4" id="KW-0732">Signal</keyword>
<dbReference type="FunFam" id="2.10.25.10:FF:000014">
    <property type="entry name" value="Latent-transforming growth factor beta-binding protein 3"/>
    <property type="match status" value="2"/>
</dbReference>
<dbReference type="GO" id="GO:0005576">
    <property type="term" value="C:extracellular region"/>
    <property type="evidence" value="ECO:0007669"/>
    <property type="project" value="UniProtKB-SubCell"/>
</dbReference>
<evidence type="ECO:0000313" key="13">
    <source>
        <dbReference type="EMBL" id="GFN75037.1"/>
    </source>
</evidence>
<dbReference type="SMART" id="SM00032">
    <property type="entry name" value="CCP"/>
    <property type="match status" value="2"/>
</dbReference>
<feature type="domain" description="EGF-like" evidence="11">
    <location>
        <begin position="803"/>
        <end position="840"/>
    </location>
</feature>
<feature type="domain" description="EGF-like" evidence="11">
    <location>
        <begin position="586"/>
        <end position="622"/>
    </location>
</feature>
<dbReference type="Gene3D" id="2.10.70.10">
    <property type="entry name" value="Complement Module, domain 1"/>
    <property type="match status" value="2"/>
</dbReference>
<dbReference type="Pfam" id="PF07645">
    <property type="entry name" value="EGF_CA"/>
    <property type="match status" value="9"/>
</dbReference>
<comment type="caution">
    <text evidence="13">The sequence shown here is derived from an EMBL/GenBank/DDBJ whole genome shotgun (WGS) entry which is preliminary data.</text>
</comment>
<dbReference type="Pfam" id="PF12662">
    <property type="entry name" value="cEGF"/>
    <property type="match status" value="4"/>
</dbReference>
<reference evidence="13 14" key="1">
    <citation type="journal article" date="2021" name="Elife">
        <title>Chloroplast acquisition without the gene transfer in kleptoplastic sea slugs, Plakobranchus ocellatus.</title>
        <authorList>
            <person name="Maeda T."/>
            <person name="Takahashi S."/>
            <person name="Yoshida T."/>
            <person name="Shimamura S."/>
            <person name="Takaki Y."/>
            <person name="Nagai Y."/>
            <person name="Toyoda A."/>
            <person name="Suzuki Y."/>
            <person name="Arimoto A."/>
            <person name="Ishii H."/>
            <person name="Satoh N."/>
            <person name="Nishiyama T."/>
            <person name="Hasebe M."/>
            <person name="Maruyama T."/>
            <person name="Minagawa J."/>
            <person name="Obokata J."/>
            <person name="Shigenobu S."/>
        </authorList>
    </citation>
    <scope>NUCLEOTIDE SEQUENCE [LARGE SCALE GENOMIC DNA]</scope>
</reference>
<feature type="domain" description="EGF-like" evidence="11">
    <location>
        <begin position="711"/>
        <end position="752"/>
    </location>
</feature>
<evidence type="ECO:0000259" key="12">
    <source>
        <dbReference type="PROSITE" id="PS50923"/>
    </source>
</evidence>
<feature type="region of interest" description="Disordered" evidence="10">
    <location>
        <begin position="1070"/>
        <end position="1126"/>
    </location>
</feature>
<dbReference type="FunFam" id="2.10.25.10:FF:000005">
    <property type="entry name" value="Fibrillin 2"/>
    <property type="match status" value="3"/>
</dbReference>
<dbReference type="Proteomes" id="UP000735302">
    <property type="component" value="Unassembled WGS sequence"/>
</dbReference>
<feature type="domain" description="EGF-like" evidence="11">
    <location>
        <begin position="105"/>
        <end position="147"/>
    </location>
</feature>
<name>A0AAV3XYE0_9GAST</name>
<feature type="domain" description="EGF-like" evidence="11">
    <location>
        <begin position="895"/>
        <end position="935"/>
    </location>
</feature>
<evidence type="ECO:0000256" key="6">
    <source>
        <dbReference type="ARBA" id="ARBA00023157"/>
    </source>
</evidence>
<dbReference type="PROSITE" id="PS01187">
    <property type="entry name" value="EGF_CA"/>
    <property type="match status" value="6"/>
</dbReference>
<evidence type="ECO:0000256" key="1">
    <source>
        <dbReference type="ARBA" id="ARBA00004613"/>
    </source>
</evidence>
<sequence>MQFHFRSVLFIPSHSTLDQRDVNECEKSTNQCPGPCINLAGSYRCDCNITGFTQSEAPDHCNDIDECAENNGGCDDVCINKRGTFECRCNAKGRKLGENGRSCVDVDECSRYKSKVCAHGRCVNNDGSYTCVCSSGYTQADNKSKCVDVNECHQNNGGCMQSCENLPGSYRCTCNSGYVVNGADKSKCEDVDECATNNGGCEDACTNTMGSFTCRCTHVGKILSADNRTCEACSPRQFYNTTSSTCVDCPLHSTARDGLALSVNDCACDPGFHGSPKMQVECQDTNECQTGKMACSHECVNTVGSAHCACPLGFNLDEDQSTCIDVDECSLSSHNCSHVCHNTEGSYTCSCHVGYTQVNNTGECQDINECDMGLGICEHGCNNTEGSYTCACRTGFKLSDNLMTCEDIDECKQTVSPCGHKCINTEGSFRCECEGAGFKLSRDMSSCIDINECMEGDNPCPDICVNTVGSFVCDCNRPGYLLASDGSGCEDIDECAQTPSPCPHSCVNTPGSYRCLCPPGHSDPPEHNQTLCPECGYGTYRGAGDDKCVSCPPKSNTTARGRTSAKDCVCVAGYTRDPYGPDYCKDVDECRIRALQCEHACVNTPGSAHCTCRPGFMLSKADNVSCVDSDECAMHNGGCEHICVNTPGSFHCKCRGRNYKLTANGLSCEDVNACASRKHGCEYKCVNTRYGAKCTCPPGQKLMRDGKKCKDIDECKSRNGGCTDTCINTPGSYRCECNIPGYRLYHDGRQCTDEDECDATGPMGSGRESKACEDVCVNTIGSFTCHCRRPGFELAMDKRSCADIDECASASICQHRCINLPGSFRCDCHAGYYKQGHRCSPCSKGSYRGLRESVLGCELCPPGMTTARKASESIHECKCPKGFDGNPETRDKCRDVNECAQNNGGCAHECQNTRGSFTCSCRPGYVLGADNRSCSPTKCPLLKPPKFAKFKSAGCTDMENGQHVEPGTMCEYKCRGFLMLEGSQNRTCLSNYTWTGSQPKCDALPCERLPVPENGYLHPPVCMLPRVPFRTRCLIKCKRGYRRKGQRAAKCKANMRWSGKIHRQRESTVCERWGSAAKKGKGRDKKRRTWASARLRSSSKRTKWSKKKSAKTAAKKPKKQSKKQKK</sequence>
<dbReference type="InterPro" id="IPR052080">
    <property type="entry name" value="vWF_C/EGF_Fibrillin"/>
</dbReference>
<feature type="domain" description="Sushi" evidence="12">
    <location>
        <begin position="937"/>
        <end position="1003"/>
    </location>
</feature>
<feature type="disulfide bond" evidence="8">
    <location>
        <begin position="807"/>
        <end position="817"/>
    </location>
</feature>
<evidence type="ECO:0000259" key="11">
    <source>
        <dbReference type="PROSITE" id="PS50026"/>
    </source>
</evidence>
<dbReference type="PROSITE" id="PS50026">
    <property type="entry name" value="EGF_3"/>
    <property type="match status" value="8"/>
</dbReference>
<dbReference type="AlphaFoldDB" id="A0AAV3XYE0"/>
<dbReference type="Pfam" id="PF14670">
    <property type="entry name" value="FXa_inhibition"/>
    <property type="match status" value="2"/>
</dbReference>
<feature type="disulfide bond" evidence="9">
    <location>
        <begin position="974"/>
        <end position="1001"/>
    </location>
</feature>
<dbReference type="PANTHER" id="PTHR47333">
    <property type="entry name" value="VON WILLEBRAND FACTOR C AND EGF DOMAIN-CONTAINING PROTEIN"/>
    <property type="match status" value="1"/>
</dbReference>
<dbReference type="InterPro" id="IPR049883">
    <property type="entry name" value="NOTCH1_EGF-like"/>
</dbReference>
<dbReference type="SMART" id="SM00181">
    <property type="entry name" value="EGF"/>
    <property type="match status" value="20"/>
</dbReference>
<feature type="domain" description="EGF-like" evidence="11">
    <location>
        <begin position="407"/>
        <end position="444"/>
    </location>
</feature>
<keyword evidence="14" id="KW-1185">Reference proteome</keyword>
<dbReference type="Pfam" id="PF00084">
    <property type="entry name" value="Sushi"/>
    <property type="match status" value="2"/>
</dbReference>
<proteinExistence type="predicted"/>
<dbReference type="PANTHER" id="PTHR47333:SF4">
    <property type="entry name" value="EGF-LIKE DOMAIN-CONTAINING PROTEIN"/>
    <property type="match status" value="1"/>
</dbReference>
<dbReference type="GO" id="GO:0071944">
    <property type="term" value="C:cell periphery"/>
    <property type="evidence" value="ECO:0007669"/>
    <property type="project" value="UniProtKB-ARBA"/>
</dbReference>
<evidence type="ECO:0000256" key="9">
    <source>
        <dbReference type="PROSITE-ProRule" id="PRU00302"/>
    </source>
</evidence>
<evidence type="ECO:0000256" key="3">
    <source>
        <dbReference type="ARBA" id="ARBA00022536"/>
    </source>
</evidence>
<dbReference type="EMBL" id="BLXT01000208">
    <property type="protein sequence ID" value="GFN75037.1"/>
    <property type="molecule type" value="Genomic_DNA"/>
</dbReference>
<feature type="compositionally biased region" description="Basic residues" evidence="10">
    <location>
        <begin position="1078"/>
        <end position="1089"/>
    </location>
</feature>
<dbReference type="CDD" id="cd00054">
    <property type="entry name" value="EGF_CA"/>
    <property type="match status" value="3"/>
</dbReference>
<evidence type="ECO:0000256" key="7">
    <source>
        <dbReference type="ARBA" id="ARBA00023180"/>
    </source>
</evidence>
<dbReference type="SUPFAM" id="SSF57196">
    <property type="entry name" value="EGF/Laminin"/>
    <property type="match status" value="3"/>
</dbReference>
<dbReference type="FunFam" id="2.10.25.10:FF:000010">
    <property type="entry name" value="Pro-epidermal growth factor"/>
    <property type="match status" value="1"/>
</dbReference>
<dbReference type="SUPFAM" id="SSF57535">
    <property type="entry name" value="Complement control module/SCR domain"/>
    <property type="match status" value="2"/>
</dbReference>
<dbReference type="Gene3D" id="2.10.25.10">
    <property type="entry name" value="Laminin"/>
    <property type="match status" value="18"/>
</dbReference>
<gene>
    <name evidence="13" type="ORF">PoB_000154300</name>
</gene>
<organism evidence="13 14">
    <name type="scientific">Plakobranchus ocellatus</name>
    <dbReference type="NCBI Taxonomy" id="259542"/>
    <lineage>
        <taxon>Eukaryota</taxon>
        <taxon>Metazoa</taxon>
        <taxon>Spiralia</taxon>
        <taxon>Lophotrochozoa</taxon>
        <taxon>Mollusca</taxon>
        <taxon>Gastropoda</taxon>
        <taxon>Heterobranchia</taxon>
        <taxon>Euthyneura</taxon>
        <taxon>Panpulmonata</taxon>
        <taxon>Sacoglossa</taxon>
        <taxon>Placobranchoidea</taxon>
        <taxon>Plakobranchidae</taxon>
        <taxon>Plakobranchus</taxon>
    </lineage>
</organism>
<dbReference type="CDD" id="cd00033">
    <property type="entry name" value="CCP"/>
    <property type="match status" value="2"/>
</dbReference>
<dbReference type="InterPro" id="IPR000742">
    <property type="entry name" value="EGF"/>
</dbReference>
<dbReference type="FunFam" id="2.10.25.10:FF:000017">
    <property type="entry name" value="latent-transforming growth factor beta-binding protein 4 isoform X1"/>
    <property type="match status" value="1"/>
</dbReference>
<dbReference type="PROSITE" id="PS50923">
    <property type="entry name" value="SUSHI"/>
    <property type="match status" value="2"/>
</dbReference>